<evidence type="ECO:0000259" key="9">
    <source>
        <dbReference type="Pfam" id="PF25198"/>
    </source>
</evidence>
<reference evidence="11" key="1">
    <citation type="journal article" date="2019" name="Int. J. Syst. Evol. Microbiol.">
        <title>The Global Catalogue of Microorganisms (GCM) 10K type strain sequencing project: providing services to taxonomists for standard genome sequencing and annotation.</title>
        <authorList>
            <consortium name="The Broad Institute Genomics Platform"/>
            <consortium name="The Broad Institute Genome Sequencing Center for Infectious Disease"/>
            <person name="Wu L."/>
            <person name="Ma J."/>
        </authorList>
    </citation>
    <scope>NUCLEOTIDE SEQUENCE [LARGE SCALE GENOMIC DNA]</scope>
    <source>
        <strain evidence="11">CGMCC 1.13574</strain>
    </source>
</reference>
<evidence type="ECO:0000259" key="8">
    <source>
        <dbReference type="Pfam" id="PF05504"/>
    </source>
</evidence>
<protein>
    <submittedName>
        <fullName evidence="10">Ger(X)C family spore germination protein</fullName>
    </submittedName>
</protein>
<organism evidence="10 11">
    <name type="scientific">Tumebacillus lipolyticus</name>
    <dbReference type="NCBI Taxonomy" id="1280370"/>
    <lineage>
        <taxon>Bacteria</taxon>
        <taxon>Bacillati</taxon>
        <taxon>Bacillota</taxon>
        <taxon>Bacilli</taxon>
        <taxon>Bacillales</taxon>
        <taxon>Alicyclobacillaceae</taxon>
        <taxon>Tumebacillus</taxon>
    </lineage>
</organism>
<dbReference type="InterPro" id="IPR046953">
    <property type="entry name" value="Spore_GerAC-like_C"/>
</dbReference>
<dbReference type="Pfam" id="PF05504">
    <property type="entry name" value="Spore_GerAC"/>
    <property type="match status" value="1"/>
</dbReference>
<dbReference type="PROSITE" id="PS51257">
    <property type="entry name" value="PROKAR_LIPOPROTEIN"/>
    <property type="match status" value="1"/>
</dbReference>
<keyword evidence="5" id="KW-0472">Membrane</keyword>
<dbReference type="InterPro" id="IPR008844">
    <property type="entry name" value="Spore_GerAC-like"/>
</dbReference>
<dbReference type="InterPro" id="IPR057336">
    <property type="entry name" value="GerAC_N"/>
</dbReference>
<evidence type="ECO:0000256" key="2">
    <source>
        <dbReference type="ARBA" id="ARBA00007886"/>
    </source>
</evidence>
<dbReference type="PANTHER" id="PTHR35789:SF1">
    <property type="entry name" value="SPORE GERMINATION PROTEIN B3"/>
    <property type="match status" value="1"/>
</dbReference>
<dbReference type="PANTHER" id="PTHR35789">
    <property type="entry name" value="SPORE GERMINATION PROTEIN B3"/>
    <property type="match status" value="1"/>
</dbReference>
<evidence type="ECO:0000256" key="6">
    <source>
        <dbReference type="ARBA" id="ARBA00023139"/>
    </source>
</evidence>
<keyword evidence="3" id="KW-0309">Germination</keyword>
<evidence type="ECO:0000256" key="4">
    <source>
        <dbReference type="ARBA" id="ARBA00022729"/>
    </source>
</evidence>
<comment type="similarity">
    <text evidence="2">Belongs to the GerABKC lipoprotein family.</text>
</comment>
<keyword evidence="11" id="KW-1185">Reference proteome</keyword>
<dbReference type="Pfam" id="PF25198">
    <property type="entry name" value="Spore_GerAC_N"/>
    <property type="match status" value="1"/>
</dbReference>
<accession>A0ABW4ZZP7</accession>
<evidence type="ECO:0000256" key="5">
    <source>
        <dbReference type="ARBA" id="ARBA00023136"/>
    </source>
</evidence>
<dbReference type="InterPro" id="IPR038501">
    <property type="entry name" value="Spore_GerAC_C_sf"/>
</dbReference>
<proteinExistence type="inferred from homology"/>
<evidence type="ECO:0000313" key="10">
    <source>
        <dbReference type="EMBL" id="MFD2171473.1"/>
    </source>
</evidence>
<dbReference type="Proteomes" id="UP001597343">
    <property type="component" value="Unassembled WGS sequence"/>
</dbReference>
<evidence type="ECO:0000256" key="7">
    <source>
        <dbReference type="ARBA" id="ARBA00023288"/>
    </source>
</evidence>
<sequence>MQKLKKPLSFLLLIALISPLLIGCYDRIELEGIAFVVAIGIDKGPNETLDLTARIAIPSEMSGGTAGGDSGKGSQSSKPITVRAHTFSEAVTLLNTTVERRVSLLHLTSILIGDSLSKDGLFAQLRPLLRNRELRRTVTVAFTPGSARDVFLFNEPVMEKSASRWYEAVHEVGRYTGLGAPRNLHDFFVSIQSPMEDAFAPVIAVNKAVQKQSEQKSSGSAKQAELTIKQAEPSFIPGKTARIGGNTLEFLGGAVFKEGKLVTYIDGIQTRMMLMIRGELTRTQMDFSDPLEKGKYVALEIKHAREPIVKVDYSKRPVEVNLVQKLEGDLIGVQGASDYTVTKNLHILERVISSKLKEKQLDLILEMFHEHQAEPFGIFKKTRSHFLTMQQMKEVDFRELLKDAKVSLKVDLKMRRLGVQLGPAQER</sequence>
<name>A0ABW4ZZP7_9BACL</name>
<keyword evidence="6" id="KW-0564">Palmitate</keyword>
<evidence type="ECO:0000313" key="11">
    <source>
        <dbReference type="Proteomes" id="UP001597343"/>
    </source>
</evidence>
<comment type="caution">
    <text evidence="10">The sequence shown here is derived from an EMBL/GenBank/DDBJ whole genome shotgun (WGS) entry which is preliminary data.</text>
</comment>
<gene>
    <name evidence="10" type="ORF">ACFSOY_16035</name>
</gene>
<comment type="subcellular location">
    <subcellularLocation>
        <location evidence="1">Membrane</location>
        <topology evidence="1">Lipid-anchor</topology>
    </subcellularLocation>
</comment>
<dbReference type="EMBL" id="JBHUIO010000009">
    <property type="protein sequence ID" value="MFD2171473.1"/>
    <property type="molecule type" value="Genomic_DNA"/>
</dbReference>
<dbReference type="NCBIfam" id="TIGR02887">
    <property type="entry name" value="spore_ger_x_C"/>
    <property type="match status" value="1"/>
</dbReference>
<feature type="domain" description="Spore germination GerAC-like C-terminal" evidence="8">
    <location>
        <begin position="252"/>
        <end position="418"/>
    </location>
</feature>
<evidence type="ECO:0000256" key="1">
    <source>
        <dbReference type="ARBA" id="ARBA00004635"/>
    </source>
</evidence>
<dbReference type="Gene3D" id="3.30.300.210">
    <property type="entry name" value="Nutrient germinant receptor protein C, domain 3"/>
    <property type="match status" value="1"/>
</dbReference>
<evidence type="ECO:0000256" key="3">
    <source>
        <dbReference type="ARBA" id="ARBA00022544"/>
    </source>
</evidence>
<keyword evidence="4" id="KW-0732">Signal</keyword>
<feature type="domain" description="Spore germination protein N-terminal" evidence="9">
    <location>
        <begin position="26"/>
        <end position="204"/>
    </location>
</feature>
<dbReference type="Gene3D" id="6.20.190.10">
    <property type="entry name" value="Nutrient germinant receptor protein C, domain 1"/>
    <property type="match status" value="1"/>
</dbReference>
<keyword evidence="7" id="KW-0449">Lipoprotein</keyword>
<dbReference type="RefSeq" id="WP_386048294.1">
    <property type="nucleotide sequence ID" value="NZ_JBHUIO010000009.1"/>
</dbReference>